<dbReference type="SUPFAM" id="SSF55347">
    <property type="entry name" value="Glyceraldehyde-3-phosphate dehydrogenase-like, C-terminal domain"/>
    <property type="match status" value="1"/>
</dbReference>
<organism evidence="4 5">
    <name type="scientific">Candidatus Moanibacter tarae</name>
    <dbReference type="NCBI Taxonomy" id="2200854"/>
    <lineage>
        <taxon>Bacteria</taxon>
        <taxon>Pseudomonadati</taxon>
        <taxon>Verrucomicrobiota</taxon>
        <taxon>Opitutia</taxon>
        <taxon>Puniceicoccales</taxon>
        <taxon>Puniceicoccales incertae sedis</taxon>
        <taxon>Candidatus Moanibacter</taxon>
    </lineage>
</organism>
<feature type="domain" description="Gfo/Idh/MocA-like oxidoreductase N-terminal" evidence="2">
    <location>
        <begin position="8"/>
        <end position="131"/>
    </location>
</feature>
<dbReference type="Pfam" id="PF02894">
    <property type="entry name" value="GFO_IDH_MocA_C"/>
    <property type="match status" value="1"/>
</dbReference>
<dbReference type="KEGG" id="mtar:DF168_00427"/>
<dbReference type="EMBL" id="CP029803">
    <property type="protein sequence ID" value="AWT59246.1"/>
    <property type="molecule type" value="Genomic_DNA"/>
</dbReference>
<feature type="domain" description="Gfo/Idh/MocA-like oxidoreductase C-terminal" evidence="3">
    <location>
        <begin position="148"/>
        <end position="390"/>
    </location>
</feature>
<dbReference type="Proteomes" id="UP000247465">
    <property type="component" value="Chromosome"/>
</dbReference>
<accession>A0A2Z4AE97</accession>
<sequence length="415" mass="45510">MEKIPLCLVGCGGMGHRHVLGYKELDESGIGNLELVGVCDLREENANFCAREVERLFGTKPLVFTDPERVYAHPDIRAVDVVTEPAYHHSIAVPALRAGKHVQVEKPLGLTIRSSRAIIDAAEESGCVLSTEENYRRDPVNRLVRGILEQGIIGDPHLMIQKSIGGKANYAITPWRHLKNQGTIAFDAGVHYADLFQYFLGDYAQIFGSGLIVETTRHRPKNFTHELESYRERHKTFPESIKATGEDSIVALYKMESGAMVQFSMISGGKGKGGFERFIHGPMGSLVLPGDRSGGQVILQRGSEEMRGKEILKLLSNFGLNEITERLFGEKTVEYDLPFTATDAKTLAIEFHDFGEAIMKRESPEVDGAIGISAVAGILGVFESAALNRSLSLGEVLSGEASVYQAELNAEMGFV</sequence>
<evidence type="ECO:0000256" key="1">
    <source>
        <dbReference type="ARBA" id="ARBA00023002"/>
    </source>
</evidence>
<gene>
    <name evidence="4" type="primary">iolG_9</name>
    <name evidence="4" type="ORF">DF168_00427</name>
</gene>
<evidence type="ECO:0000259" key="2">
    <source>
        <dbReference type="Pfam" id="PF01408"/>
    </source>
</evidence>
<dbReference type="AlphaFoldDB" id="A0A2Z4AE97"/>
<keyword evidence="1 4" id="KW-0560">Oxidoreductase</keyword>
<protein>
    <submittedName>
        <fullName evidence="4">Myo-inositol 2-dehydrogenase</fullName>
        <ecNumber evidence="4">1.1.1.18</ecNumber>
    </submittedName>
</protein>
<dbReference type="InterPro" id="IPR004104">
    <property type="entry name" value="Gfo/Idh/MocA-like_OxRdtase_C"/>
</dbReference>
<dbReference type="InterPro" id="IPR036291">
    <property type="entry name" value="NAD(P)-bd_dom_sf"/>
</dbReference>
<dbReference type="EC" id="1.1.1.18" evidence="4"/>
<dbReference type="Gene3D" id="3.40.50.720">
    <property type="entry name" value="NAD(P)-binding Rossmann-like Domain"/>
    <property type="match status" value="1"/>
</dbReference>
<reference evidence="4 5" key="1">
    <citation type="submission" date="2018-06" db="EMBL/GenBank/DDBJ databases">
        <title>Draft Genome Sequence of a Novel Marine Bacterium Related to the Verrucomicrobia.</title>
        <authorList>
            <person name="Vosseberg J."/>
            <person name="Martijn J."/>
            <person name="Ettema T.J.G."/>
        </authorList>
    </citation>
    <scope>NUCLEOTIDE SEQUENCE [LARGE SCALE GENOMIC DNA]</scope>
    <source>
        <strain evidence="4">TARA_B100001123</strain>
    </source>
</reference>
<evidence type="ECO:0000259" key="3">
    <source>
        <dbReference type="Pfam" id="PF02894"/>
    </source>
</evidence>
<dbReference type="SUPFAM" id="SSF51735">
    <property type="entry name" value="NAD(P)-binding Rossmann-fold domains"/>
    <property type="match status" value="1"/>
</dbReference>
<dbReference type="InterPro" id="IPR000683">
    <property type="entry name" value="Gfo/Idh/MocA-like_OxRdtase_N"/>
</dbReference>
<dbReference type="Pfam" id="PF01408">
    <property type="entry name" value="GFO_IDH_MocA"/>
    <property type="match status" value="1"/>
</dbReference>
<dbReference type="InterPro" id="IPR050463">
    <property type="entry name" value="Gfo/Idh/MocA_oxidrdct_glycsds"/>
</dbReference>
<dbReference type="GO" id="GO:0000166">
    <property type="term" value="F:nucleotide binding"/>
    <property type="evidence" value="ECO:0007669"/>
    <property type="project" value="InterPro"/>
</dbReference>
<proteinExistence type="predicted"/>
<evidence type="ECO:0000313" key="4">
    <source>
        <dbReference type="EMBL" id="AWT59246.1"/>
    </source>
</evidence>
<dbReference type="Gene3D" id="3.30.360.10">
    <property type="entry name" value="Dihydrodipicolinate Reductase, domain 2"/>
    <property type="match status" value="1"/>
</dbReference>
<dbReference type="PANTHER" id="PTHR43818">
    <property type="entry name" value="BCDNA.GH03377"/>
    <property type="match status" value="1"/>
</dbReference>
<name>A0A2Z4AE97_9BACT</name>
<dbReference type="GO" id="GO:0050112">
    <property type="term" value="F:inositol 2-dehydrogenase (NAD+) activity"/>
    <property type="evidence" value="ECO:0007669"/>
    <property type="project" value="UniProtKB-EC"/>
</dbReference>
<dbReference type="PANTHER" id="PTHR43818:SF11">
    <property type="entry name" value="BCDNA.GH03377"/>
    <property type="match status" value="1"/>
</dbReference>
<evidence type="ECO:0000313" key="5">
    <source>
        <dbReference type="Proteomes" id="UP000247465"/>
    </source>
</evidence>